<dbReference type="SUPFAM" id="SSF53335">
    <property type="entry name" value="S-adenosyl-L-methionine-dependent methyltransferases"/>
    <property type="match status" value="1"/>
</dbReference>
<dbReference type="EMBL" id="BAAANE010000007">
    <property type="protein sequence ID" value="GAA1645672.1"/>
    <property type="molecule type" value="Genomic_DNA"/>
</dbReference>
<keyword evidence="2" id="KW-0489">Methyltransferase</keyword>
<accession>A0ABN2FHP1</accession>
<dbReference type="Gene3D" id="3.40.50.150">
    <property type="entry name" value="Vaccinia Virus protein VP39"/>
    <property type="match status" value="1"/>
</dbReference>
<evidence type="ECO:0000313" key="3">
    <source>
        <dbReference type="Proteomes" id="UP001501319"/>
    </source>
</evidence>
<comment type="caution">
    <text evidence="2">The sequence shown here is derived from an EMBL/GenBank/DDBJ whole genome shotgun (WGS) entry which is preliminary data.</text>
</comment>
<gene>
    <name evidence="2" type="ORF">GCM10009744_40640</name>
</gene>
<evidence type="ECO:0000313" key="2">
    <source>
        <dbReference type="EMBL" id="GAA1645672.1"/>
    </source>
</evidence>
<protein>
    <submittedName>
        <fullName evidence="2">Class I SAM-dependent methyltransferase</fullName>
    </submittedName>
</protein>
<keyword evidence="3" id="KW-1185">Reference proteome</keyword>
<name>A0ABN2FHP1_9ACTN</name>
<evidence type="ECO:0000259" key="1">
    <source>
        <dbReference type="Pfam" id="PF08241"/>
    </source>
</evidence>
<dbReference type="GO" id="GO:0008168">
    <property type="term" value="F:methyltransferase activity"/>
    <property type="evidence" value="ECO:0007669"/>
    <property type="project" value="UniProtKB-KW"/>
</dbReference>
<dbReference type="Pfam" id="PF08241">
    <property type="entry name" value="Methyltransf_11"/>
    <property type="match status" value="1"/>
</dbReference>
<reference evidence="2 3" key="1">
    <citation type="journal article" date="2019" name="Int. J. Syst. Evol. Microbiol.">
        <title>The Global Catalogue of Microorganisms (GCM) 10K type strain sequencing project: providing services to taxonomists for standard genome sequencing and annotation.</title>
        <authorList>
            <consortium name="The Broad Institute Genomics Platform"/>
            <consortium name="The Broad Institute Genome Sequencing Center for Infectious Disease"/>
            <person name="Wu L."/>
            <person name="Ma J."/>
        </authorList>
    </citation>
    <scope>NUCLEOTIDE SEQUENCE [LARGE SCALE GENOMIC DNA]</scope>
    <source>
        <strain evidence="2 3">JCM 14306</strain>
    </source>
</reference>
<proteinExistence type="predicted"/>
<sequence>MDGTEVKKLAALEDKHWWYRERRVLLGRELDALSRRGIQVGRALDIGAAGGGNTRVLRDRGWAGTALEYGAEGAEVAHHRGIPVVRADATTLPFAEQSLDLVVAFDILEHIGDDKSASGEMFRVLRPGGVALVAVPCDMDLWSEHDVAVGHVRRYERQELVDLLESSGFTLESLGSWNVLLRPVAARRRKRSTGSDLTETSSLVNAGLRAVIAAERYLPVGGFPGISLMARVRRPAG</sequence>
<feature type="domain" description="Methyltransferase type 11" evidence="1">
    <location>
        <begin position="44"/>
        <end position="132"/>
    </location>
</feature>
<organism evidence="2 3">
    <name type="scientific">Kribbella alba</name>
    <dbReference type="NCBI Taxonomy" id="190197"/>
    <lineage>
        <taxon>Bacteria</taxon>
        <taxon>Bacillati</taxon>
        <taxon>Actinomycetota</taxon>
        <taxon>Actinomycetes</taxon>
        <taxon>Propionibacteriales</taxon>
        <taxon>Kribbellaceae</taxon>
        <taxon>Kribbella</taxon>
    </lineage>
</organism>
<dbReference type="GO" id="GO:0032259">
    <property type="term" value="P:methylation"/>
    <property type="evidence" value="ECO:0007669"/>
    <property type="project" value="UniProtKB-KW"/>
</dbReference>
<dbReference type="Proteomes" id="UP001501319">
    <property type="component" value="Unassembled WGS sequence"/>
</dbReference>
<keyword evidence="2" id="KW-0808">Transferase</keyword>
<dbReference type="InterPro" id="IPR013216">
    <property type="entry name" value="Methyltransf_11"/>
</dbReference>
<dbReference type="InterPro" id="IPR029063">
    <property type="entry name" value="SAM-dependent_MTases_sf"/>
</dbReference>
<dbReference type="RefSeq" id="WP_344113331.1">
    <property type="nucleotide sequence ID" value="NZ_BAAANE010000007.1"/>
</dbReference>
<dbReference type="CDD" id="cd02440">
    <property type="entry name" value="AdoMet_MTases"/>
    <property type="match status" value="1"/>
</dbReference>